<feature type="region of interest" description="Disordered" evidence="1">
    <location>
        <begin position="296"/>
        <end position="319"/>
    </location>
</feature>
<protein>
    <submittedName>
        <fullName evidence="2">Uncharacterized protein</fullName>
    </submittedName>
</protein>
<name>A0AA40EC44_9PEZI</name>
<dbReference type="AlphaFoldDB" id="A0AA40EC44"/>
<evidence type="ECO:0000256" key="1">
    <source>
        <dbReference type="SAM" id="MobiDB-lite"/>
    </source>
</evidence>
<evidence type="ECO:0000313" key="3">
    <source>
        <dbReference type="Proteomes" id="UP001172159"/>
    </source>
</evidence>
<evidence type="ECO:0000313" key="2">
    <source>
        <dbReference type="EMBL" id="KAK0732832.1"/>
    </source>
</evidence>
<reference evidence="2" key="1">
    <citation type="submission" date="2023-06" db="EMBL/GenBank/DDBJ databases">
        <title>Genome-scale phylogeny and comparative genomics of the fungal order Sordariales.</title>
        <authorList>
            <consortium name="Lawrence Berkeley National Laboratory"/>
            <person name="Hensen N."/>
            <person name="Bonometti L."/>
            <person name="Westerberg I."/>
            <person name="Brannstrom I.O."/>
            <person name="Guillou S."/>
            <person name="Cros-Aarteil S."/>
            <person name="Calhoun S."/>
            <person name="Haridas S."/>
            <person name="Kuo A."/>
            <person name="Mondo S."/>
            <person name="Pangilinan J."/>
            <person name="Riley R."/>
            <person name="Labutti K."/>
            <person name="Andreopoulos B."/>
            <person name="Lipzen A."/>
            <person name="Chen C."/>
            <person name="Yanf M."/>
            <person name="Daum C."/>
            <person name="Ng V."/>
            <person name="Clum A."/>
            <person name="Steindorff A."/>
            <person name="Ohm R."/>
            <person name="Martin F."/>
            <person name="Silar P."/>
            <person name="Natvig D."/>
            <person name="Lalanne C."/>
            <person name="Gautier V."/>
            <person name="Ament-Velasquez S.L."/>
            <person name="Kruys A."/>
            <person name="Hutchinson M.I."/>
            <person name="Powell A.J."/>
            <person name="Barry K."/>
            <person name="Miller A.N."/>
            <person name="Grigoriev I.V."/>
            <person name="Debuchy R."/>
            <person name="Gladieux P."/>
            <person name="Thoren M.H."/>
            <person name="Johannesson H."/>
        </authorList>
    </citation>
    <scope>NUCLEOTIDE SEQUENCE</scope>
    <source>
        <strain evidence="2">CBS 540.89</strain>
    </source>
</reference>
<keyword evidence="3" id="KW-1185">Reference proteome</keyword>
<accession>A0AA40EC44</accession>
<proteinExistence type="predicted"/>
<sequence>MCPYEDRAAQHDGSQCCRCAHASPTWHYPAGSTTQGTSMATASVPFATPQKIHPSKSPNFSVFHAHHQPRMLLHYQVVVLQLGQHRQQQNTHGKVLHTICLPISTSIGTRMRPKRGQMGAAYDFRSRALWLSPSPCSMVSMVATRTVKDVHSRISRQLYLGSPCHLCMAKPLFVYPHQAFSFDGGCGLGKLSPCVTPKANSTNGPIFETGSVRCVNPSARPLLIIRPLCCGTSPVGVSCLFGPGCRKTFGEVLSPHLRLPAWSATHGHLNGNDVGDIHAHVAQPLRVRVSSRFSKHASMRRVSGRETRRRALSFQEDAD</sequence>
<dbReference type="Proteomes" id="UP001172159">
    <property type="component" value="Unassembled WGS sequence"/>
</dbReference>
<organism evidence="2 3">
    <name type="scientific">Apiosordaria backusii</name>
    <dbReference type="NCBI Taxonomy" id="314023"/>
    <lineage>
        <taxon>Eukaryota</taxon>
        <taxon>Fungi</taxon>
        <taxon>Dikarya</taxon>
        <taxon>Ascomycota</taxon>
        <taxon>Pezizomycotina</taxon>
        <taxon>Sordariomycetes</taxon>
        <taxon>Sordariomycetidae</taxon>
        <taxon>Sordariales</taxon>
        <taxon>Lasiosphaeriaceae</taxon>
        <taxon>Apiosordaria</taxon>
    </lineage>
</organism>
<comment type="caution">
    <text evidence="2">The sequence shown here is derived from an EMBL/GenBank/DDBJ whole genome shotgun (WGS) entry which is preliminary data.</text>
</comment>
<gene>
    <name evidence="2" type="ORF">B0T21DRAFT_202186</name>
</gene>
<dbReference type="EMBL" id="JAUKTV010000008">
    <property type="protein sequence ID" value="KAK0732832.1"/>
    <property type="molecule type" value="Genomic_DNA"/>
</dbReference>